<dbReference type="HOGENOM" id="CLU_208630_0_0_11"/>
<accession>D6XCI7</accession>
<protein>
    <submittedName>
        <fullName evidence="1">Uncharacterized protein</fullName>
    </submittedName>
</protein>
<gene>
    <name evidence="1" type="ORF">SSEG_10687</name>
</gene>
<evidence type="ECO:0000313" key="2">
    <source>
        <dbReference type="Proteomes" id="UP000002785"/>
    </source>
</evidence>
<sequence length="50" mass="5686">MLLRKEVIQPHLPVRLPCYDFVPIASPTFDSSLPTRGLGHRLRVLPTFVT</sequence>
<keyword evidence="2" id="KW-1185">Reference proteome</keyword>
<reference evidence="1" key="1">
    <citation type="submission" date="2009-10" db="EMBL/GenBank/DDBJ databases">
        <title>The genome sequence of Streptomyces sviceus strain ATCC 29083.</title>
        <authorList>
            <consortium name="The Broad Institute Genome Sequencing Platform"/>
            <consortium name="Broad Institute Microbial Sequencing Center"/>
            <person name="Fischbach M."/>
            <person name="Godfrey P."/>
            <person name="Ward D."/>
            <person name="Young S."/>
            <person name="Zeng Q."/>
            <person name="Koehrsen M."/>
            <person name="Alvarado L."/>
            <person name="Berlin A.M."/>
            <person name="Bochicchio J."/>
            <person name="Borenstein D."/>
            <person name="Chapman S.B."/>
            <person name="Chen Z."/>
            <person name="Engels R."/>
            <person name="Freedman E."/>
            <person name="Gellesch M."/>
            <person name="Goldberg J."/>
            <person name="Griggs A."/>
            <person name="Gujja S."/>
            <person name="Heilman E.R."/>
            <person name="Heiman D.I."/>
            <person name="Hepburn T.A."/>
            <person name="Howarth C."/>
            <person name="Jen D."/>
            <person name="Larson L."/>
            <person name="Lewis B."/>
            <person name="Mehta T."/>
            <person name="Park D."/>
            <person name="Pearson M."/>
            <person name="Richards J."/>
            <person name="Roberts A."/>
            <person name="Saif S."/>
            <person name="Shea T.D."/>
            <person name="Shenoy N."/>
            <person name="Sisk P."/>
            <person name="Stolte C."/>
            <person name="Sykes S.N."/>
            <person name="Thomson T."/>
            <person name="Walk T."/>
            <person name="White J."/>
            <person name="Yandava C."/>
            <person name="Straight P."/>
            <person name="Clardy J."/>
            <person name="Hung D."/>
            <person name="Kolter R."/>
            <person name="Mekalanos J."/>
            <person name="Walker S."/>
            <person name="Walsh C.T."/>
            <person name="Wieland-Brown L.C."/>
            <person name="Haas B."/>
            <person name="Nusbaum C."/>
            <person name="Birren B."/>
        </authorList>
    </citation>
    <scope>NUCLEOTIDE SEQUENCE [LARGE SCALE GENOMIC DNA]</scope>
    <source>
        <strain evidence="1">ATCC 29083</strain>
    </source>
</reference>
<dbReference type="AntiFam" id="ANF00029">
    <property type="entry name" value="Antisense to 16S rRNA"/>
</dbReference>
<proteinExistence type="predicted"/>
<dbReference type="AlphaFoldDB" id="D6XCI7"/>
<dbReference type="EMBL" id="CM000951">
    <property type="protein sequence ID" value="EFH28459.1"/>
    <property type="molecule type" value="Genomic_DNA"/>
</dbReference>
<name>D6XCI7_STRX2</name>
<organism evidence="1 2">
    <name type="scientific">Streptomyces sviceus (strain ATCC 29083 / DSM 924 / JCM 4929 / NBRC 13980 / NCIMB 11184 / NRRL 5439 / UC 5370)</name>
    <dbReference type="NCBI Taxonomy" id="463191"/>
    <lineage>
        <taxon>Bacteria</taxon>
        <taxon>Bacillati</taxon>
        <taxon>Actinomycetota</taxon>
        <taxon>Actinomycetes</taxon>
        <taxon>Kitasatosporales</taxon>
        <taxon>Streptomycetaceae</taxon>
        <taxon>Streptomyces</taxon>
    </lineage>
</organism>
<dbReference type="Proteomes" id="UP000002785">
    <property type="component" value="Chromosome"/>
</dbReference>
<dbReference type="eggNOG" id="ENOG503068J">
    <property type="taxonomic scope" value="Bacteria"/>
</dbReference>
<evidence type="ECO:0000313" key="1">
    <source>
        <dbReference type="EMBL" id="EFH28459.1"/>
    </source>
</evidence>